<accession>A0AAV4HK25</accession>
<protein>
    <submittedName>
        <fullName evidence="6">CDK5 regulatory subunit associated protein 2</fullName>
    </submittedName>
</protein>
<feature type="coiled-coil region" evidence="3">
    <location>
        <begin position="229"/>
        <end position="281"/>
    </location>
</feature>
<dbReference type="EMBL" id="BMAT01005698">
    <property type="protein sequence ID" value="GFR98512.1"/>
    <property type="molecule type" value="Genomic_DNA"/>
</dbReference>
<evidence type="ECO:0000313" key="6">
    <source>
        <dbReference type="EMBL" id="GFR98512.1"/>
    </source>
</evidence>
<keyword evidence="7" id="KW-1185">Reference proteome</keyword>
<dbReference type="GO" id="GO:0000132">
    <property type="term" value="P:establishment of mitotic spindle orientation"/>
    <property type="evidence" value="ECO:0007669"/>
    <property type="project" value="TreeGrafter"/>
</dbReference>
<dbReference type="GO" id="GO:0090266">
    <property type="term" value="P:regulation of mitotic cell cycle spindle assembly checkpoint"/>
    <property type="evidence" value="ECO:0007669"/>
    <property type="project" value="TreeGrafter"/>
</dbReference>
<dbReference type="GO" id="GO:0000242">
    <property type="term" value="C:pericentriolar material"/>
    <property type="evidence" value="ECO:0007669"/>
    <property type="project" value="TreeGrafter"/>
</dbReference>
<dbReference type="PANTHER" id="PTHR46930">
    <property type="entry name" value="CDK5 REGULATORY SUBUNIT-ASSOCIATED PROTEIN 2"/>
    <property type="match status" value="1"/>
</dbReference>
<comment type="caution">
    <text evidence="6">The sequence shown here is derived from an EMBL/GenBank/DDBJ whole genome shotgun (WGS) entry which is preliminary data.</text>
</comment>
<dbReference type="GO" id="GO:0001578">
    <property type="term" value="P:microtubule bundle formation"/>
    <property type="evidence" value="ECO:0007669"/>
    <property type="project" value="TreeGrafter"/>
</dbReference>
<feature type="coiled-coil region" evidence="3">
    <location>
        <begin position="306"/>
        <end position="449"/>
    </location>
</feature>
<dbReference type="AlphaFoldDB" id="A0AAV4HK25"/>
<evidence type="ECO:0000259" key="5">
    <source>
        <dbReference type="Pfam" id="PF07989"/>
    </source>
</evidence>
<dbReference type="Proteomes" id="UP000762676">
    <property type="component" value="Unassembled WGS sequence"/>
</dbReference>
<keyword evidence="3" id="KW-0175">Coiled coil</keyword>
<comment type="subcellular location">
    <subcellularLocation>
        <location evidence="1">Cytoplasm</location>
    </subcellularLocation>
</comment>
<proteinExistence type="predicted"/>
<evidence type="ECO:0000256" key="4">
    <source>
        <dbReference type="SAM" id="MobiDB-lite"/>
    </source>
</evidence>
<dbReference type="InterPro" id="IPR042791">
    <property type="entry name" value="CDK5RAP2"/>
</dbReference>
<dbReference type="GO" id="GO:0007059">
    <property type="term" value="P:chromosome segregation"/>
    <property type="evidence" value="ECO:0007669"/>
    <property type="project" value="TreeGrafter"/>
</dbReference>
<keyword evidence="2" id="KW-0963">Cytoplasm</keyword>
<reference evidence="6 7" key="1">
    <citation type="journal article" date="2021" name="Elife">
        <title>Chloroplast acquisition without the gene transfer in kleptoplastic sea slugs, Plakobranchus ocellatus.</title>
        <authorList>
            <person name="Maeda T."/>
            <person name="Takahashi S."/>
            <person name="Yoshida T."/>
            <person name="Shimamura S."/>
            <person name="Takaki Y."/>
            <person name="Nagai Y."/>
            <person name="Toyoda A."/>
            <person name="Suzuki Y."/>
            <person name="Arimoto A."/>
            <person name="Ishii H."/>
            <person name="Satoh N."/>
            <person name="Nishiyama T."/>
            <person name="Hasebe M."/>
            <person name="Maruyama T."/>
            <person name="Minagawa J."/>
            <person name="Obokata J."/>
            <person name="Shigenobu S."/>
        </authorList>
    </citation>
    <scope>NUCLEOTIDE SEQUENCE [LARGE SCALE GENOMIC DNA]</scope>
</reference>
<sequence length="626" mass="71162">MDETAGASTLPVDLEGSLDPGQLPGIEVSYQASLRDDTNMAAMTSFDQGSPQVVSKSYSGRLSPVRGRSIKEYDKQISDLKKENFSLKIRIFHMEQRMEQRYGDGQDVYKLNVELQVQVEKLKKDLADKQDLIERADAAMDTLRANCMQEEEGIRNRILSEFTEKIKNLQAHLEDTRQECERYRKDSFDAGEKVKALQQSLNSINADLCKSNREKDGLADKLKTAEFDVQHLTAQLKLTEQSKSEKEKENLAISQQVKDLNDQLQQSQKEISRNKRDLENISTLLADHSHIDSTSILEPVHQQDEMEDALETIKRKDNRLDMLEGALKQKEDMVGKLEDALKELEKKIKDVEAEKNKTDVEMERLRKYDAKINKSLQLTLKTLDDKDKELKMTTEKLNAAAENIKSLQEALKEAELEKAKTLGDLTKEIGDLEVDNRRLKLQLTEAEGTAENLAMSLGKKEGELAGFQDQLKRAMDALRCSDDAVEALHNQLKAERAEFDKKLKEEAMKYEANPNNSTGAYTEKEQLSDSEKMALKHSQKVAALAEELEALKAELQGKDMKIQALENSRTWYESHKTVHHFTERTAEAELPLELLTDLKNLLQQLQREMASLSKLHTLLSQLNNAG</sequence>
<dbReference type="PANTHER" id="PTHR46930:SF1">
    <property type="entry name" value="CDK5 REGULATORY SUBUNIT-ASSOCIATED PROTEIN 2"/>
    <property type="match status" value="1"/>
</dbReference>
<dbReference type="GO" id="GO:0043015">
    <property type="term" value="F:gamma-tubulin binding"/>
    <property type="evidence" value="ECO:0007669"/>
    <property type="project" value="TreeGrafter"/>
</dbReference>
<feature type="coiled-coil region" evidence="3">
    <location>
        <begin position="534"/>
        <end position="568"/>
    </location>
</feature>
<dbReference type="GO" id="GO:0046600">
    <property type="term" value="P:negative regulation of centriole replication"/>
    <property type="evidence" value="ECO:0007669"/>
    <property type="project" value="TreeGrafter"/>
</dbReference>
<feature type="domain" description="Centrosomin N-terminal motif 1" evidence="5">
    <location>
        <begin position="69"/>
        <end position="140"/>
    </location>
</feature>
<dbReference type="GO" id="GO:0005737">
    <property type="term" value="C:cytoplasm"/>
    <property type="evidence" value="ECO:0007669"/>
    <property type="project" value="UniProtKB-SubCell"/>
</dbReference>
<dbReference type="InterPro" id="IPR012943">
    <property type="entry name" value="Cnn_1N"/>
</dbReference>
<dbReference type="GO" id="GO:0097431">
    <property type="term" value="C:mitotic spindle pole"/>
    <property type="evidence" value="ECO:0007669"/>
    <property type="project" value="TreeGrafter"/>
</dbReference>
<evidence type="ECO:0000256" key="2">
    <source>
        <dbReference type="ARBA" id="ARBA00022490"/>
    </source>
</evidence>
<dbReference type="Pfam" id="PF07989">
    <property type="entry name" value="Cnn_1N"/>
    <property type="match status" value="1"/>
</dbReference>
<feature type="region of interest" description="Disordered" evidence="4">
    <location>
        <begin position="1"/>
        <end position="21"/>
    </location>
</feature>
<feature type="region of interest" description="Disordered" evidence="4">
    <location>
        <begin position="510"/>
        <end position="533"/>
    </location>
</feature>
<feature type="coiled-coil region" evidence="3">
    <location>
        <begin position="595"/>
        <end position="622"/>
    </location>
</feature>
<dbReference type="GO" id="GO:0008017">
    <property type="term" value="F:microtubule binding"/>
    <property type="evidence" value="ECO:0007669"/>
    <property type="project" value="TreeGrafter"/>
</dbReference>
<gene>
    <name evidence="6" type="ORF">ElyMa_002770900</name>
</gene>
<feature type="coiled-coil region" evidence="3">
    <location>
        <begin position="70"/>
        <end position="186"/>
    </location>
</feature>
<dbReference type="GO" id="GO:0007099">
    <property type="term" value="P:centriole replication"/>
    <property type="evidence" value="ECO:0007669"/>
    <property type="project" value="TreeGrafter"/>
</dbReference>
<evidence type="ECO:0000256" key="1">
    <source>
        <dbReference type="ARBA" id="ARBA00004496"/>
    </source>
</evidence>
<dbReference type="Gene3D" id="1.10.287.1490">
    <property type="match status" value="1"/>
</dbReference>
<evidence type="ECO:0000313" key="7">
    <source>
        <dbReference type="Proteomes" id="UP000762676"/>
    </source>
</evidence>
<evidence type="ECO:0000256" key="3">
    <source>
        <dbReference type="SAM" id="Coils"/>
    </source>
</evidence>
<feature type="compositionally biased region" description="Basic and acidic residues" evidence="4">
    <location>
        <begin position="522"/>
        <end position="533"/>
    </location>
</feature>
<organism evidence="6 7">
    <name type="scientific">Elysia marginata</name>
    <dbReference type="NCBI Taxonomy" id="1093978"/>
    <lineage>
        <taxon>Eukaryota</taxon>
        <taxon>Metazoa</taxon>
        <taxon>Spiralia</taxon>
        <taxon>Lophotrochozoa</taxon>
        <taxon>Mollusca</taxon>
        <taxon>Gastropoda</taxon>
        <taxon>Heterobranchia</taxon>
        <taxon>Euthyneura</taxon>
        <taxon>Panpulmonata</taxon>
        <taxon>Sacoglossa</taxon>
        <taxon>Placobranchoidea</taxon>
        <taxon>Plakobranchidae</taxon>
        <taxon>Elysia</taxon>
    </lineage>
</organism>
<name>A0AAV4HK25_9GAST</name>
<dbReference type="GO" id="GO:0035371">
    <property type="term" value="C:microtubule plus-end"/>
    <property type="evidence" value="ECO:0007669"/>
    <property type="project" value="TreeGrafter"/>
</dbReference>